<evidence type="ECO:0000256" key="2">
    <source>
        <dbReference type="ARBA" id="ARBA00022475"/>
    </source>
</evidence>
<keyword evidence="4 6" id="KW-1133">Transmembrane helix</keyword>
<keyword evidence="9" id="KW-1185">Reference proteome</keyword>
<feature type="transmembrane region" description="Helical" evidence="6">
    <location>
        <begin position="60"/>
        <end position="81"/>
    </location>
</feature>
<comment type="similarity">
    <text evidence="6">Belongs to the ABC-4 integral membrane protein family.</text>
</comment>
<dbReference type="PANTHER" id="PTHR46795:SF1">
    <property type="entry name" value="ABC TRANSPORTER PERMEASE PROTEIN"/>
    <property type="match status" value="1"/>
</dbReference>
<accession>A0ABS2PHP8</accession>
<evidence type="ECO:0000313" key="9">
    <source>
        <dbReference type="Proteomes" id="UP000741863"/>
    </source>
</evidence>
<comment type="caution">
    <text evidence="8">The sequence shown here is derived from an EMBL/GenBank/DDBJ whole genome shotgun (WGS) entry which is preliminary data.</text>
</comment>
<dbReference type="InterPro" id="IPR027022">
    <property type="entry name" value="ABC_permease_BceB-typ"/>
</dbReference>
<evidence type="ECO:0000256" key="5">
    <source>
        <dbReference type="ARBA" id="ARBA00023136"/>
    </source>
</evidence>
<dbReference type="Pfam" id="PF02687">
    <property type="entry name" value="FtsX"/>
    <property type="match status" value="1"/>
</dbReference>
<proteinExistence type="inferred from homology"/>
<keyword evidence="5 6" id="KW-0472">Membrane</keyword>
<keyword evidence="2 6" id="KW-1003">Cell membrane</keyword>
<feature type="transmembrane region" description="Helical" evidence="6">
    <location>
        <begin position="20"/>
        <end position="40"/>
    </location>
</feature>
<feature type="transmembrane region" description="Helical" evidence="6">
    <location>
        <begin position="102"/>
        <end position="128"/>
    </location>
</feature>
<feature type="transmembrane region" description="Helical" evidence="6">
    <location>
        <begin position="603"/>
        <end position="629"/>
    </location>
</feature>
<name>A0ABS2PHP8_9BACL</name>
<feature type="transmembrane region" description="Helical" evidence="6">
    <location>
        <begin position="280"/>
        <end position="305"/>
    </location>
</feature>
<protein>
    <submittedName>
        <fullName evidence="8">ABC-type antimicrobial peptide transport system permease subunit</fullName>
    </submittedName>
</protein>
<feature type="transmembrane region" description="Helical" evidence="6">
    <location>
        <begin position="198"/>
        <end position="216"/>
    </location>
</feature>
<evidence type="ECO:0000256" key="1">
    <source>
        <dbReference type="ARBA" id="ARBA00004651"/>
    </source>
</evidence>
<evidence type="ECO:0000259" key="7">
    <source>
        <dbReference type="Pfam" id="PF02687"/>
    </source>
</evidence>
<reference evidence="8 9" key="1">
    <citation type="submission" date="2021-01" db="EMBL/GenBank/DDBJ databases">
        <title>Genomic Encyclopedia of Type Strains, Phase IV (KMG-IV): sequencing the most valuable type-strain genomes for metagenomic binning, comparative biology and taxonomic classification.</title>
        <authorList>
            <person name="Goeker M."/>
        </authorList>
    </citation>
    <scope>NUCLEOTIDE SEQUENCE [LARGE SCALE GENOMIC DNA]</scope>
    <source>
        <strain evidence="8 9">DSM 25540</strain>
    </source>
</reference>
<dbReference type="RefSeq" id="WP_204699105.1">
    <property type="nucleotide sequence ID" value="NZ_JAFBEC010000011.1"/>
</dbReference>
<dbReference type="PIRSF" id="PIRSF018968">
    <property type="entry name" value="ABC_permease_BceB"/>
    <property type="match status" value="1"/>
</dbReference>
<organism evidence="8 9">
    <name type="scientific">Geomicrobium sediminis</name>
    <dbReference type="NCBI Taxonomy" id="1347788"/>
    <lineage>
        <taxon>Bacteria</taxon>
        <taxon>Bacillati</taxon>
        <taxon>Bacillota</taxon>
        <taxon>Bacilli</taxon>
        <taxon>Bacillales</taxon>
        <taxon>Geomicrobium</taxon>
    </lineage>
</organism>
<feature type="transmembrane region" description="Helical" evidence="6">
    <location>
        <begin position="148"/>
        <end position="177"/>
    </location>
</feature>
<dbReference type="InterPro" id="IPR003838">
    <property type="entry name" value="ABC3_permease_C"/>
</dbReference>
<dbReference type="Proteomes" id="UP000741863">
    <property type="component" value="Unassembled WGS sequence"/>
</dbReference>
<evidence type="ECO:0000313" key="8">
    <source>
        <dbReference type="EMBL" id="MBM7634348.1"/>
    </source>
</evidence>
<feature type="domain" description="ABC3 transporter permease C-terminal" evidence="7">
    <location>
        <begin position="63"/>
        <end position="182"/>
    </location>
</feature>
<feature type="transmembrane region" description="Helical" evidence="6">
    <location>
        <begin position="571"/>
        <end position="591"/>
    </location>
</feature>
<keyword evidence="3 6" id="KW-0812">Transmembrane</keyword>
<comment type="subcellular location">
    <subcellularLocation>
        <location evidence="1 6">Cell membrane</location>
        <topology evidence="1 6">Multi-pass membrane protein</topology>
    </subcellularLocation>
</comment>
<evidence type="ECO:0000256" key="4">
    <source>
        <dbReference type="ARBA" id="ARBA00022989"/>
    </source>
</evidence>
<evidence type="ECO:0000256" key="3">
    <source>
        <dbReference type="ARBA" id="ARBA00022692"/>
    </source>
</evidence>
<dbReference type="InterPro" id="IPR052536">
    <property type="entry name" value="ABC-4_Integral_Memb_Prot"/>
</dbReference>
<gene>
    <name evidence="8" type="ORF">JOD17_003450</name>
</gene>
<sequence length="636" mass="71989">MTITKLARKNLTGHAQRYAAYFLSCVFAVSVFFIYAQFVFHPDVINGDIRSGDAVRTGMIMAQVIIILFSIFFIAYSNRVFLSTRSKEFGLLSLFGMSKRQLCRLVYFEQTLISVAAILVGLGIGTLFSKLFLMLMSSMLGTESPIEFQFVLFAYSLTALGFFALFQVLTLLSFWRLRKANIQDLLKDARKPKQMPKFSWILTILGLLLLIAGYMIAATASIMLAVFLIPPILFLVVTGSYLLFRQGTVALYKKLYDKPSLYNGTNLVTRTNILFRLKDYANMLFLTSTIIAVVLTAGGTVYLLFDSTIRMAMNQMPTTIAWYNFDEDEPTLEKETADAILAEHDTEILYTIDTEVTPIDFQTDHLETDAIALPESAYNDIAVDMDLPQLNLQSDEVFVAAPFIQNSPEYSLDEGDVIHVHDEAYTVYDLTERPILSTANSGWIQFIVPDDTYAQWGSVVDERYHAYGYELDNWKEQGEVSNEIREAADSGHQSYFVQANASDYQMVMQTFSLTLFIGIFVSLLFFIVQGSMLYLKLFTELEDTKKQLLSLKRIGLTKKEAKKILGSKIRFLFFTPYLVGALHASFAFLMLNSMLEGAAGSMLFWNGLLVIGIGALLQLIYFFITRYYFVRAAYKS</sequence>
<dbReference type="EMBL" id="JAFBEC010000011">
    <property type="protein sequence ID" value="MBM7634348.1"/>
    <property type="molecule type" value="Genomic_DNA"/>
</dbReference>
<dbReference type="PANTHER" id="PTHR46795">
    <property type="entry name" value="ABC TRANSPORTER PERMEASE-RELATED-RELATED"/>
    <property type="match status" value="1"/>
</dbReference>
<keyword evidence="6" id="KW-0813">Transport</keyword>
<feature type="transmembrane region" description="Helical" evidence="6">
    <location>
        <begin position="506"/>
        <end position="528"/>
    </location>
</feature>
<evidence type="ECO:0000256" key="6">
    <source>
        <dbReference type="PIRNR" id="PIRNR018968"/>
    </source>
</evidence>
<feature type="transmembrane region" description="Helical" evidence="6">
    <location>
        <begin position="222"/>
        <end position="244"/>
    </location>
</feature>